<sequence>MRIVMRNGFVFAFNNAHLLIRMREEPPDMVHSVPLVTAWYSTDPSIIHLVDYFVYSEKNALPPHFYHQGV</sequence>
<proteinExistence type="predicted"/>
<gene>
    <name evidence="1" type="ORF">CWM85_33410</name>
</gene>
<organism evidence="1 2">
    <name type="scientific">Klebsiella michiganensis</name>
    <dbReference type="NCBI Taxonomy" id="1134687"/>
    <lineage>
        <taxon>Bacteria</taxon>
        <taxon>Pseudomonadati</taxon>
        <taxon>Pseudomonadota</taxon>
        <taxon>Gammaproteobacteria</taxon>
        <taxon>Enterobacterales</taxon>
        <taxon>Enterobacteriaceae</taxon>
        <taxon>Klebsiella/Raoultella group</taxon>
        <taxon>Klebsiella</taxon>
    </lineage>
</organism>
<reference evidence="1 2" key="1">
    <citation type="submission" date="2017-11" db="EMBL/GenBank/DDBJ databases">
        <authorList>
            <person name="Han C.G."/>
        </authorList>
    </citation>
    <scope>NUCLEOTIDE SEQUENCE [LARGE SCALE GENOMIC DNA]</scope>
    <source>
        <strain evidence="1 2">A2</strain>
    </source>
</reference>
<evidence type="ECO:0000313" key="1">
    <source>
        <dbReference type="EMBL" id="PLM49701.1"/>
    </source>
</evidence>
<comment type="caution">
    <text evidence="1">The sequence shown here is derived from an EMBL/GenBank/DDBJ whole genome shotgun (WGS) entry which is preliminary data.</text>
</comment>
<name>A0A2J4YG04_9ENTR</name>
<protein>
    <submittedName>
        <fullName evidence="1">Uncharacterized protein</fullName>
    </submittedName>
</protein>
<dbReference type="AlphaFoldDB" id="A0A2J4YG04"/>
<reference evidence="1 2" key="2">
    <citation type="submission" date="2018-01" db="EMBL/GenBank/DDBJ databases">
        <title>Genomic study of Klebsiella pneumoniae.</title>
        <authorList>
            <person name="Yang Y."/>
            <person name="Bicalho R."/>
        </authorList>
    </citation>
    <scope>NUCLEOTIDE SEQUENCE [LARGE SCALE GENOMIC DNA]</scope>
    <source>
        <strain evidence="1 2">A2</strain>
    </source>
</reference>
<accession>A0A2J4YG04</accession>
<evidence type="ECO:0000313" key="2">
    <source>
        <dbReference type="Proteomes" id="UP000234661"/>
    </source>
</evidence>
<dbReference type="Proteomes" id="UP000234661">
    <property type="component" value="Unassembled WGS sequence"/>
</dbReference>
<dbReference type="EMBL" id="PIET01001684">
    <property type="protein sequence ID" value="PLM49701.1"/>
    <property type="molecule type" value="Genomic_DNA"/>
</dbReference>